<name>A0A5C3EW69_9BASI</name>
<dbReference type="EC" id="2.3.1.1" evidence="10"/>
<dbReference type="GO" id="GO:0004358">
    <property type="term" value="F:L-glutamate N-acetyltransferase activity, acting on acetyl-L-ornithine as donor"/>
    <property type="evidence" value="ECO:0007669"/>
    <property type="project" value="UniProtKB-UniRule"/>
</dbReference>
<dbReference type="GO" id="GO:0006592">
    <property type="term" value="P:ornithine biosynthetic process"/>
    <property type="evidence" value="ECO:0007669"/>
    <property type="project" value="TreeGrafter"/>
</dbReference>
<keyword evidence="7 10" id="KW-0496">Mitochondrion</keyword>
<evidence type="ECO:0000313" key="12">
    <source>
        <dbReference type="EMBL" id="SPO36468.1"/>
    </source>
</evidence>
<organism evidence="12 13">
    <name type="scientific">Pseudozyma flocculosa</name>
    <dbReference type="NCBI Taxonomy" id="84751"/>
    <lineage>
        <taxon>Eukaryota</taxon>
        <taxon>Fungi</taxon>
        <taxon>Dikarya</taxon>
        <taxon>Basidiomycota</taxon>
        <taxon>Ustilaginomycotina</taxon>
        <taxon>Ustilaginomycetes</taxon>
        <taxon>Ustilaginales</taxon>
        <taxon>Ustilaginaceae</taxon>
        <taxon>Pseudozyma</taxon>
    </lineage>
</organism>
<dbReference type="UniPathway" id="UPA00068">
    <property type="reaction ID" value="UER00106"/>
</dbReference>
<keyword evidence="13" id="KW-1185">Reference proteome</keyword>
<dbReference type="FunFam" id="3.30.2330.10:FF:000001">
    <property type="entry name" value="Arginine biosynthesis bifunctional protein ArgJ, mitochondrial"/>
    <property type="match status" value="1"/>
</dbReference>
<keyword evidence="5 10" id="KW-0808">Transferase</keyword>
<dbReference type="NCBIfam" id="TIGR00120">
    <property type="entry name" value="ArgJ"/>
    <property type="match status" value="1"/>
</dbReference>
<feature type="binding site" evidence="10">
    <location>
        <position position="315"/>
    </location>
    <ligand>
        <name>substrate</name>
    </ligand>
</feature>
<evidence type="ECO:0000256" key="11">
    <source>
        <dbReference type="SAM" id="MobiDB-lite"/>
    </source>
</evidence>
<reference evidence="12 13" key="1">
    <citation type="submission" date="2018-03" db="EMBL/GenBank/DDBJ databases">
        <authorList>
            <person name="Guldener U."/>
        </authorList>
    </citation>
    <scope>NUCLEOTIDE SEQUENCE [LARGE SCALE GENOMIC DNA]</scope>
    <source>
        <strain evidence="12 13">DAOM196992</strain>
    </source>
</reference>
<evidence type="ECO:0000256" key="10">
    <source>
        <dbReference type="HAMAP-Rule" id="MF_03124"/>
    </source>
</evidence>
<dbReference type="CDD" id="cd02152">
    <property type="entry name" value="OAT"/>
    <property type="match status" value="1"/>
</dbReference>
<feature type="binding site" evidence="10">
    <location>
        <position position="577"/>
    </location>
    <ligand>
        <name>substrate</name>
    </ligand>
</feature>
<dbReference type="GO" id="GO:0004042">
    <property type="term" value="F:L-glutamate N-acetyltransferase activity"/>
    <property type="evidence" value="ECO:0007669"/>
    <property type="project" value="UniProtKB-UniRule"/>
</dbReference>
<dbReference type="Gene3D" id="3.60.70.12">
    <property type="entry name" value="L-amino peptidase D-ALA esterase/amidase"/>
    <property type="match status" value="1"/>
</dbReference>
<comment type="pathway">
    <text evidence="10">Amino-acid biosynthesis; L-arginine biosynthesis; L-ornithine and N-acetyl-L-glutamate from L-glutamate and N(2)-acetyl-L-ornithine (cyclic): step 1/1.</text>
</comment>
<comment type="catalytic activity">
    <reaction evidence="10">
        <text>L-glutamate + acetyl-CoA = N-acetyl-L-glutamate + CoA + H(+)</text>
        <dbReference type="Rhea" id="RHEA:24292"/>
        <dbReference type="ChEBI" id="CHEBI:15378"/>
        <dbReference type="ChEBI" id="CHEBI:29985"/>
        <dbReference type="ChEBI" id="CHEBI:44337"/>
        <dbReference type="ChEBI" id="CHEBI:57287"/>
        <dbReference type="ChEBI" id="CHEBI:57288"/>
        <dbReference type="EC" id="2.3.1.1"/>
    </reaction>
</comment>
<feature type="binding site" evidence="10">
    <location>
        <position position="270"/>
    </location>
    <ligand>
        <name>substrate</name>
    </ligand>
</feature>
<evidence type="ECO:0000256" key="9">
    <source>
        <dbReference type="ARBA" id="ARBA00023315"/>
    </source>
</evidence>
<dbReference type="Gene3D" id="3.10.20.340">
    <property type="entry name" value="ArgJ beta chain, C-terminal domain"/>
    <property type="match status" value="1"/>
</dbReference>
<comment type="pathway">
    <text evidence="10">Amino-acid biosynthesis; L-arginine biosynthesis; N(2)-acetyl-L-ornithine from L-glutamate: step 1/4.</text>
</comment>
<comment type="PTM">
    <text evidence="10">The alpha and beta chains are autoproteolytically processed from a single precursor protein within the mitochondrion.</text>
</comment>
<dbReference type="InterPro" id="IPR016117">
    <property type="entry name" value="ArgJ-like_dom_sf"/>
</dbReference>
<comment type="function">
    <text evidence="10">Catalyzes two activities which are involved in the cyclic version of arginine biosynthesis: the synthesis of acetylglutamate from glutamate and acetyl-CoA, and of ornithine by transacetylation between acetylornithine and glutamate.</text>
</comment>
<feature type="binding site" evidence="10">
    <location>
        <position position="296"/>
    </location>
    <ligand>
        <name>substrate</name>
    </ligand>
</feature>
<dbReference type="InterPro" id="IPR042195">
    <property type="entry name" value="ArgJ_beta_C"/>
</dbReference>
<dbReference type="PANTHER" id="PTHR23100:SF0">
    <property type="entry name" value="ARGININE BIOSYNTHESIS BIFUNCTIONAL PROTEIN ARGJ, MITOCHONDRIAL"/>
    <property type="match status" value="1"/>
</dbReference>
<evidence type="ECO:0000256" key="4">
    <source>
        <dbReference type="ARBA" id="ARBA00022605"/>
    </source>
</evidence>
<accession>A0A5C3EW69</accession>
<dbReference type="GO" id="GO:0005759">
    <property type="term" value="C:mitochondrial matrix"/>
    <property type="evidence" value="ECO:0007669"/>
    <property type="project" value="UniProtKB-SubCell"/>
</dbReference>
<dbReference type="SUPFAM" id="SSF56266">
    <property type="entry name" value="DmpA/ArgJ-like"/>
    <property type="match status" value="1"/>
</dbReference>
<dbReference type="HAMAP" id="MF_01106">
    <property type="entry name" value="ArgJ"/>
    <property type="match status" value="1"/>
</dbReference>
<keyword evidence="8 10" id="KW-0511">Multifunctional enzyme</keyword>
<dbReference type="FunFam" id="3.60.70.12:FF:000006">
    <property type="entry name" value="Arginine biosynthesis bifunctional protein ArgJ, mitochondrial"/>
    <property type="match status" value="1"/>
</dbReference>
<feature type="chain" id="PRO_5023491522" description="Arginine biosynthesis bifunctional protein ArgJ beta chain" evidence="10">
    <location>
        <begin position="315"/>
        <end position="577"/>
    </location>
</feature>
<sequence>MALHAPPNFPLRLLSTPLPTASTLPPPALSHPLSDRQPGKMAARLLHARISSFAAQRAMSTSAAAPSASTSKWSRFVMPIDPAHLPKGFVVSSTYAGIKAAISPKPVPDASASASTTTKVSPKPDLALIVSSKPAAAAGTFTRNVFKAAPVVVSSQVLLDGAKTPEGPRIKSILVNSGCANAVTGEQGMKDAVECSDLVADALSPALSRSEGDAEKKKKKKEETLLLSTGVIGVPLPMQAIRKCIPHLTSGNVLTGDKDAWLETARAFMTTDTFPKLRARSFELAGRKCSIVGIDKGAGMIHPAMSGPSTTLHATLLGLLATDAPVHPSALQSALEHAVSRSFNCISVDGDMSTNDTILLLANGLAPRSSSSAASGGEQVKPGDEITEASHPQSYEAFKRELTDFCKEIAHLIVRDGEGAEKFVEIKVKNAPSYETAHAIASSISTSSLVKCALHGGDANWGRILCAVGYAPLPASASGKEAWRIDPSKVTVTFTPPALASERGQDGYEAMVVLKDGTPQPVDEEKAARLLALEDICIEVDLQGGSGAAAASAREEATYWTCDLSKEYVAINGDYRS</sequence>
<feature type="site" description="Involved in the stabilization of negative charge on the oxyanion by the formation of the oxyanion hole" evidence="10">
    <location>
        <position position="230"/>
    </location>
</feature>
<dbReference type="NCBIfam" id="NF003802">
    <property type="entry name" value="PRK05388.1"/>
    <property type="match status" value="1"/>
</dbReference>
<evidence type="ECO:0000256" key="7">
    <source>
        <dbReference type="ARBA" id="ARBA00023128"/>
    </source>
</evidence>
<dbReference type="OrthoDB" id="2017946at2759"/>
<proteinExistence type="inferred from homology"/>
<feature type="binding site" evidence="10">
    <location>
        <position position="572"/>
    </location>
    <ligand>
        <name>substrate</name>
    </ligand>
</feature>
<protein>
    <recommendedName>
        <fullName evidence="10">Arginine biosynthesis bifunctional protein ArgJ, mitochondrial</fullName>
    </recommendedName>
    <domain>
        <recommendedName>
            <fullName evidence="10">Glutamate N-acetyltransferase</fullName>
            <shortName evidence="10">GAT</shortName>
            <ecNumber evidence="10">2.3.1.35</ecNumber>
        </recommendedName>
        <alternativeName>
            <fullName evidence="10">Ornithine acetyltransferase</fullName>
            <shortName evidence="10">OATase</shortName>
        </alternativeName>
        <alternativeName>
            <fullName evidence="10">Ornithine transacetylase</fullName>
        </alternativeName>
    </domain>
    <domain>
        <recommendedName>
            <fullName evidence="10">Amino-acid acetyltransferase</fullName>
            <ecNumber evidence="10">2.3.1.1</ecNumber>
        </recommendedName>
        <alternativeName>
            <fullName evidence="10">N-acetylglutamate synthase</fullName>
            <shortName evidence="10">AGS</shortName>
        </alternativeName>
    </domain>
    <component>
        <recommendedName>
            <fullName evidence="10">Arginine biosynthesis bifunctional protein ArgJ alpha chain</fullName>
        </recommendedName>
    </component>
    <component>
        <recommendedName>
            <fullName evidence="10">Arginine biosynthesis bifunctional protein ArgJ beta chain</fullName>
        </recommendedName>
    </component>
</protein>
<dbReference type="InterPro" id="IPR002813">
    <property type="entry name" value="Arg_biosynth_ArgJ"/>
</dbReference>
<evidence type="ECO:0000256" key="8">
    <source>
        <dbReference type="ARBA" id="ARBA00023268"/>
    </source>
</evidence>
<dbReference type="PANTHER" id="PTHR23100">
    <property type="entry name" value="ARGININE BIOSYNTHESIS BIFUNCTIONAL PROTEIN ARGJ"/>
    <property type="match status" value="1"/>
</dbReference>
<feature type="site" description="Involved in the stabilization of negative charge on the oxyanion by the formation of the oxyanion hole" evidence="10">
    <location>
        <position position="229"/>
    </location>
</feature>
<dbReference type="GO" id="GO:0006526">
    <property type="term" value="P:L-arginine biosynthetic process"/>
    <property type="evidence" value="ECO:0007669"/>
    <property type="project" value="UniProtKB-UniRule"/>
</dbReference>
<comment type="subunit">
    <text evidence="10">Heterodimer of an alpha and a beta chain.</text>
</comment>
<dbReference type="Pfam" id="PF01960">
    <property type="entry name" value="ArgJ"/>
    <property type="match status" value="1"/>
</dbReference>
<comment type="subcellular location">
    <subcellularLocation>
        <location evidence="1 10">Mitochondrion matrix</location>
    </subcellularLocation>
</comment>
<keyword evidence="3 10" id="KW-0055">Arginine biosynthesis</keyword>
<dbReference type="EMBL" id="OOIP01000004">
    <property type="protein sequence ID" value="SPO36468.1"/>
    <property type="molecule type" value="Genomic_DNA"/>
</dbReference>
<dbReference type="EC" id="2.3.1.35" evidence="10"/>
<dbReference type="Proteomes" id="UP000323386">
    <property type="component" value="Unassembled WGS sequence"/>
</dbReference>
<feature type="region of interest" description="Disordered" evidence="11">
    <location>
        <begin position="367"/>
        <end position="389"/>
    </location>
</feature>
<dbReference type="Gene3D" id="3.30.2330.10">
    <property type="entry name" value="arginine biosynthesis bifunctional protein suprefamily"/>
    <property type="match status" value="1"/>
</dbReference>
<evidence type="ECO:0000313" key="13">
    <source>
        <dbReference type="Proteomes" id="UP000323386"/>
    </source>
</evidence>
<feature type="site" description="Cleavage; by autolysis" evidence="10">
    <location>
        <begin position="314"/>
        <end position="315"/>
    </location>
</feature>
<evidence type="ECO:0000256" key="6">
    <source>
        <dbReference type="ARBA" id="ARBA00022813"/>
    </source>
</evidence>
<feature type="chain" id="PRO_5023491521" description="Arginine biosynthesis bifunctional protein ArgJ alpha chain" evidence="10">
    <location>
        <begin position="1"/>
        <end position="314"/>
    </location>
</feature>
<evidence type="ECO:0000256" key="3">
    <source>
        <dbReference type="ARBA" id="ARBA00022571"/>
    </source>
</evidence>
<dbReference type="AlphaFoldDB" id="A0A5C3EW69"/>
<evidence type="ECO:0000256" key="5">
    <source>
        <dbReference type="ARBA" id="ARBA00022679"/>
    </source>
</evidence>
<keyword evidence="6 10" id="KW-0068">Autocatalytic cleavage</keyword>
<feature type="active site" description="Nucleophile" evidence="10">
    <location>
        <position position="315"/>
    </location>
</feature>
<comment type="similarity">
    <text evidence="2 10">Belongs to the ArgJ family.</text>
</comment>
<gene>
    <name evidence="12" type="ORF">PSFLO_01939</name>
</gene>
<comment type="catalytic activity">
    <reaction evidence="10">
        <text>N(2)-acetyl-L-ornithine + L-glutamate = N-acetyl-L-glutamate + L-ornithine</text>
        <dbReference type="Rhea" id="RHEA:15349"/>
        <dbReference type="ChEBI" id="CHEBI:29985"/>
        <dbReference type="ChEBI" id="CHEBI:44337"/>
        <dbReference type="ChEBI" id="CHEBI:46911"/>
        <dbReference type="ChEBI" id="CHEBI:57805"/>
        <dbReference type="EC" id="2.3.1.35"/>
    </reaction>
</comment>
<feature type="binding site" evidence="10">
    <location>
        <position position="418"/>
    </location>
    <ligand>
        <name>substrate</name>
    </ligand>
</feature>
<evidence type="ECO:0000256" key="2">
    <source>
        <dbReference type="ARBA" id="ARBA00006774"/>
    </source>
</evidence>
<keyword evidence="9 10" id="KW-0012">Acyltransferase</keyword>
<evidence type="ECO:0000256" key="1">
    <source>
        <dbReference type="ARBA" id="ARBA00004305"/>
    </source>
</evidence>
<keyword evidence="4 10" id="KW-0028">Amino-acid biosynthesis</keyword>
<dbReference type="FunFam" id="3.10.20.340:FF:000002">
    <property type="entry name" value="Arginine biosynthesis bifunctional protein ArgJ, mitochondrial"/>
    <property type="match status" value="1"/>
</dbReference>